<dbReference type="GO" id="GO:0042732">
    <property type="term" value="P:D-xylose metabolic process"/>
    <property type="evidence" value="ECO:0007669"/>
    <property type="project" value="UniProtKB-KW"/>
</dbReference>
<dbReference type="InterPro" id="IPR018485">
    <property type="entry name" value="FGGY_C"/>
</dbReference>
<dbReference type="PANTHER" id="PTHR43095:SF5">
    <property type="entry name" value="XYLULOSE KINASE"/>
    <property type="match status" value="1"/>
</dbReference>
<gene>
    <name evidence="7" type="ORF">AWC19_12595</name>
</gene>
<keyword evidence="2" id="KW-0119">Carbohydrate metabolism</keyword>
<evidence type="ECO:0000313" key="8">
    <source>
        <dbReference type="Proteomes" id="UP000193529"/>
    </source>
</evidence>
<dbReference type="InterPro" id="IPR000577">
    <property type="entry name" value="Carb_kinase_FGGY"/>
</dbReference>
<accession>A0A1X1ZH97</accession>
<dbReference type="InterPro" id="IPR050406">
    <property type="entry name" value="FGGY_Carb_Kinase"/>
</dbReference>
<comment type="caution">
    <text evidence="7">The sequence shown here is derived from an EMBL/GenBank/DDBJ whole genome shotgun (WGS) entry which is preliminary data.</text>
</comment>
<name>A0A1X1ZH97_9MYCO</name>
<dbReference type="InterPro" id="IPR043129">
    <property type="entry name" value="ATPase_NBD"/>
</dbReference>
<dbReference type="SUPFAM" id="SSF53067">
    <property type="entry name" value="Actin-like ATPase domain"/>
    <property type="match status" value="2"/>
</dbReference>
<reference evidence="7 8" key="1">
    <citation type="submission" date="2016-01" db="EMBL/GenBank/DDBJ databases">
        <title>The new phylogeny of the genus Mycobacterium.</title>
        <authorList>
            <person name="Tarcisio F."/>
            <person name="Conor M."/>
            <person name="Antonella G."/>
            <person name="Elisabetta G."/>
            <person name="Giulia F.S."/>
            <person name="Sara T."/>
            <person name="Anna F."/>
            <person name="Clotilde B."/>
            <person name="Roberto B."/>
            <person name="Veronica D.S."/>
            <person name="Fabio R."/>
            <person name="Monica P."/>
            <person name="Olivier J."/>
            <person name="Enrico T."/>
            <person name="Nicola S."/>
        </authorList>
    </citation>
    <scope>NUCLEOTIDE SEQUENCE [LARGE SCALE GENOMIC DNA]</scope>
    <source>
        <strain evidence="7 8">DSM 44572</strain>
    </source>
</reference>
<keyword evidence="8" id="KW-1185">Reference proteome</keyword>
<evidence type="ECO:0000259" key="6">
    <source>
        <dbReference type="Pfam" id="PF02782"/>
    </source>
</evidence>
<dbReference type="Pfam" id="PF00370">
    <property type="entry name" value="FGGY_N"/>
    <property type="match status" value="1"/>
</dbReference>
<evidence type="ECO:0000256" key="4">
    <source>
        <dbReference type="ARBA" id="ARBA00022777"/>
    </source>
</evidence>
<evidence type="ECO:0000256" key="3">
    <source>
        <dbReference type="ARBA" id="ARBA00022679"/>
    </source>
</evidence>
<protein>
    <submittedName>
        <fullName evidence="7">Xylulose kinase</fullName>
    </submittedName>
</protein>
<dbReference type="AlphaFoldDB" id="A0A1X1ZH97"/>
<evidence type="ECO:0000259" key="5">
    <source>
        <dbReference type="Pfam" id="PF00370"/>
    </source>
</evidence>
<keyword evidence="4 7" id="KW-0418">Kinase</keyword>
<sequence length="462" mass="47908">MTPVSRSNVQDVTIGIDIGSTAVKAVAADADGRVTARVRIPHELRVPAPGRLEHDADAAWRRGPLAALERLGAVPDVRAVAVAAMVPSLAAVDPAGAPITPGLLYGDERGRAPGDPGERAQPLPALGEAEQFLRWTAAAAPGAAGYWPAPAVANHALAGQAVIDVATAATSFPLFDGTGWDAAACAERGATVEQMPRVQTIGSAAGRVRGNGPVLAVGAIDALCEQLVAGADREGDVLVLCGTTLIVWTTVGEHRQVPGLWTIPHTEPHKSKIGGASNAGGLFLGWVDRVVAQADPAAAEPRRVPVFSPYIRGERTPFHDPDRRAVLDALDLTHDAAALRRAAYEASGFVVRQLIELSGAPVARIVASGGGTLDRSWMQAIADATGRPVEVSEVAEGAALGAAFLGRIAAGLETTIADGARWARTGETVEPNSAWTEPVADRYRRFLELGSRRSGALPPAAF</sequence>
<dbReference type="InterPro" id="IPR018484">
    <property type="entry name" value="FGGY_N"/>
</dbReference>
<comment type="similarity">
    <text evidence="1">Belongs to the FGGY kinase family.</text>
</comment>
<proteinExistence type="inferred from homology"/>
<feature type="domain" description="Carbohydrate kinase FGGY C-terminal" evidence="6">
    <location>
        <begin position="240"/>
        <end position="410"/>
    </location>
</feature>
<dbReference type="Proteomes" id="UP000193529">
    <property type="component" value="Unassembled WGS sequence"/>
</dbReference>
<feature type="domain" description="Carbohydrate kinase FGGY N-terminal" evidence="5">
    <location>
        <begin position="13"/>
        <end position="109"/>
    </location>
</feature>
<evidence type="ECO:0000256" key="2">
    <source>
        <dbReference type="ARBA" id="ARBA00022629"/>
    </source>
</evidence>
<dbReference type="GO" id="GO:0016301">
    <property type="term" value="F:kinase activity"/>
    <property type="evidence" value="ECO:0007669"/>
    <property type="project" value="UniProtKB-KW"/>
</dbReference>
<dbReference type="Gene3D" id="3.30.420.40">
    <property type="match status" value="2"/>
</dbReference>
<evidence type="ECO:0000256" key="1">
    <source>
        <dbReference type="ARBA" id="ARBA00009156"/>
    </source>
</evidence>
<dbReference type="RefSeq" id="WP_085079268.1">
    <property type="nucleotide sequence ID" value="NZ_LQPJ01000112.1"/>
</dbReference>
<dbReference type="PIRSF" id="PIRSF000538">
    <property type="entry name" value="GlpK"/>
    <property type="match status" value="1"/>
</dbReference>
<dbReference type="EMBL" id="LQPJ01000112">
    <property type="protein sequence ID" value="ORW22686.1"/>
    <property type="molecule type" value="Genomic_DNA"/>
</dbReference>
<keyword evidence="2" id="KW-0859">Xylose metabolism</keyword>
<dbReference type="STRING" id="153971.AWC19_12595"/>
<dbReference type="PANTHER" id="PTHR43095">
    <property type="entry name" value="SUGAR KINASE"/>
    <property type="match status" value="1"/>
</dbReference>
<keyword evidence="3" id="KW-0808">Transferase</keyword>
<evidence type="ECO:0000313" key="7">
    <source>
        <dbReference type="EMBL" id="ORW22686.1"/>
    </source>
</evidence>
<dbReference type="OrthoDB" id="9782710at2"/>
<organism evidence="7 8">
    <name type="scientific">Mycobacterium palustre</name>
    <dbReference type="NCBI Taxonomy" id="153971"/>
    <lineage>
        <taxon>Bacteria</taxon>
        <taxon>Bacillati</taxon>
        <taxon>Actinomycetota</taxon>
        <taxon>Actinomycetes</taxon>
        <taxon>Mycobacteriales</taxon>
        <taxon>Mycobacteriaceae</taxon>
        <taxon>Mycobacterium</taxon>
        <taxon>Mycobacterium simiae complex</taxon>
    </lineage>
</organism>
<dbReference type="Pfam" id="PF02782">
    <property type="entry name" value="FGGY_C"/>
    <property type="match status" value="1"/>
</dbReference>